<dbReference type="Pfam" id="PF13692">
    <property type="entry name" value="Glyco_trans_1_4"/>
    <property type="match status" value="1"/>
</dbReference>
<organism evidence="1 2">
    <name type="scientific">Promicromonospora umidemergens</name>
    <dbReference type="NCBI Taxonomy" id="629679"/>
    <lineage>
        <taxon>Bacteria</taxon>
        <taxon>Bacillati</taxon>
        <taxon>Actinomycetota</taxon>
        <taxon>Actinomycetes</taxon>
        <taxon>Micrococcales</taxon>
        <taxon>Promicromonosporaceae</taxon>
        <taxon>Promicromonospora</taxon>
    </lineage>
</organism>
<name>A0ABP8WN05_9MICO</name>
<keyword evidence="2" id="KW-1185">Reference proteome</keyword>
<gene>
    <name evidence="1" type="ORF">GCM10023198_09080</name>
</gene>
<accession>A0ABP8WN05</accession>
<sequence length="353" mass="39080">MARISVFPYWTTNPYLNMLYMEARSQGWSVGGKWRYHELLSELAALEAGDIMHIHWTSPVAENVRNAAELRSRIARLDTALADARSRDVNVFWTVHNTISHDTGYHAEEVELAKVLARRSSRIVIINSETPQAVSEYYELPAEKVRRVRHASYWGVYEPSPGRRAARRRIGTIPPGDLVVGIVGGIRPYKGVGDLLKAVGRVAERNPRVSMLLAGGTTAEAMAEIEAAMPGNVTVHRRHGQLTDDEVVTWASACDVFALPYTRILNSGSMLLAATLGVPCVVPGESHLLADYGDEQWVEFFDVDAPSRVDALAEAIERGLDRQDGARARAAERFAVSYTMHDMAVDFAELLPT</sequence>
<evidence type="ECO:0000313" key="1">
    <source>
        <dbReference type="EMBL" id="GAA4692267.1"/>
    </source>
</evidence>
<dbReference type="EMBL" id="BAABHM010000006">
    <property type="protein sequence ID" value="GAA4692267.1"/>
    <property type="molecule type" value="Genomic_DNA"/>
</dbReference>
<dbReference type="PANTHER" id="PTHR12526">
    <property type="entry name" value="GLYCOSYLTRANSFERASE"/>
    <property type="match status" value="1"/>
</dbReference>
<dbReference type="Proteomes" id="UP001500843">
    <property type="component" value="Unassembled WGS sequence"/>
</dbReference>
<reference evidence="2" key="1">
    <citation type="journal article" date="2019" name="Int. J. Syst. Evol. Microbiol.">
        <title>The Global Catalogue of Microorganisms (GCM) 10K type strain sequencing project: providing services to taxonomists for standard genome sequencing and annotation.</title>
        <authorList>
            <consortium name="The Broad Institute Genomics Platform"/>
            <consortium name="The Broad Institute Genome Sequencing Center for Infectious Disease"/>
            <person name="Wu L."/>
            <person name="Ma J."/>
        </authorList>
    </citation>
    <scope>NUCLEOTIDE SEQUENCE [LARGE SCALE GENOMIC DNA]</scope>
    <source>
        <strain evidence="2">JCM 17975</strain>
    </source>
</reference>
<dbReference type="PANTHER" id="PTHR12526:SF630">
    <property type="entry name" value="GLYCOSYLTRANSFERASE"/>
    <property type="match status" value="1"/>
</dbReference>
<evidence type="ECO:0000313" key="2">
    <source>
        <dbReference type="Proteomes" id="UP001500843"/>
    </source>
</evidence>
<proteinExistence type="predicted"/>
<dbReference type="Gene3D" id="3.40.50.2000">
    <property type="entry name" value="Glycogen Phosphorylase B"/>
    <property type="match status" value="1"/>
</dbReference>
<protein>
    <submittedName>
        <fullName evidence="1">Glycosyltransferase</fullName>
    </submittedName>
</protein>
<dbReference type="SUPFAM" id="SSF53756">
    <property type="entry name" value="UDP-Glycosyltransferase/glycogen phosphorylase"/>
    <property type="match status" value="1"/>
</dbReference>
<comment type="caution">
    <text evidence="1">The sequence shown here is derived from an EMBL/GenBank/DDBJ whole genome shotgun (WGS) entry which is preliminary data.</text>
</comment>
<dbReference type="RefSeq" id="WP_253869742.1">
    <property type="nucleotide sequence ID" value="NZ_BAABHM010000006.1"/>
</dbReference>